<evidence type="ECO:0000313" key="3">
    <source>
        <dbReference type="Proteomes" id="UP000188993"/>
    </source>
</evidence>
<evidence type="ECO:0000259" key="1">
    <source>
        <dbReference type="Pfam" id="PF01966"/>
    </source>
</evidence>
<gene>
    <name evidence="2" type="ORF">BW727_100947</name>
</gene>
<feature type="domain" description="HD" evidence="1">
    <location>
        <begin position="39"/>
        <end position="103"/>
    </location>
</feature>
<protein>
    <recommendedName>
        <fullName evidence="1">HD domain-containing protein</fullName>
    </recommendedName>
</protein>
<accession>A0A1S6IPA6</accession>
<dbReference type="Pfam" id="PF01966">
    <property type="entry name" value="HD"/>
    <property type="match status" value="1"/>
</dbReference>
<reference evidence="2 3" key="1">
    <citation type="journal article" date="2014" name="Int. J. Syst. Evol. Microbiol.">
        <title>Jeotgalibaca dankookensis gen. nov., sp. nov., a member of the family Carnobacteriaceae, isolated from seujeot (Korean traditional food).</title>
        <authorList>
            <person name="Lee D.G."/>
            <person name="Trujillo M.E."/>
            <person name="Kang H."/>
            <person name="Ahn T.Y."/>
        </authorList>
    </citation>
    <scope>NUCLEOTIDE SEQUENCE [LARGE SCALE GENOMIC DNA]</scope>
    <source>
        <strain evidence="2 3">EX-07</strain>
    </source>
</reference>
<dbReference type="KEGG" id="jda:BW727_100947"/>
<dbReference type="SUPFAM" id="SSF109604">
    <property type="entry name" value="HD-domain/PDEase-like"/>
    <property type="match status" value="1"/>
</dbReference>
<dbReference type="OrthoDB" id="360187at2"/>
<dbReference type="AlphaFoldDB" id="A0A1S6IPA6"/>
<dbReference type="Gene3D" id="1.10.3210.10">
    <property type="entry name" value="Hypothetical protein af1432"/>
    <property type="match status" value="1"/>
</dbReference>
<dbReference type="CDD" id="cd00077">
    <property type="entry name" value="HDc"/>
    <property type="match status" value="1"/>
</dbReference>
<proteinExistence type="predicted"/>
<dbReference type="InterPro" id="IPR006674">
    <property type="entry name" value="HD_domain"/>
</dbReference>
<dbReference type="InterPro" id="IPR003607">
    <property type="entry name" value="HD/PDEase_dom"/>
</dbReference>
<keyword evidence="3" id="KW-1185">Reference proteome</keyword>
<dbReference type="STRING" id="708126.BW727_100947"/>
<dbReference type="RefSeq" id="WP_062471878.1">
    <property type="nucleotide sequence ID" value="NZ_BBYN01000033.1"/>
</dbReference>
<organism evidence="2 3">
    <name type="scientific">Jeotgalibaca dankookensis</name>
    <dbReference type="NCBI Taxonomy" id="708126"/>
    <lineage>
        <taxon>Bacteria</taxon>
        <taxon>Bacillati</taxon>
        <taxon>Bacillota</taxon>
        <taxon>Bacilli</taxon>
        <taxon>Lactobacillales</taxon>
        <taxon>Carnobacteriaceae</taxon>
        <taxon>Jeotgalibaca</taxon>
    </lineage>
</organism>
<evidence type="ECO:0000313" key="2">
    <source>
        <dbReference type="EMBL" id="AQS53339.1"/>
    </source>
</evidence>
<dbReference type="Proteomes" id="UP000188993">
    <property type="component" value="Chromosome"/>
</dbReference>
<name>A0A1S6IPA6_9LACT</name>
<sequence length="179" mass="20853">MTYQKWEQDKEFMSLISDLLDRDEVQQLKEITQHYYSTRLDHSISVAYRSFSIGKKLKCDTRALARAGLLHDLFYYDWRSTKFAEGSHAYVHPRIACDNAEKLTALSDLEKDIIVKHMWGATIAFPKYKESYIVTMVDKYCACDEAISPLFTKMKQSFSSQWSRVKQSLSINTIPTNIK</sequence>
<dbReference type="EMBL" id="CP019728">
    <property type="protein sequence ID" value="AQS53339.1"/>
    <property type="molecule type" value="Genomic_DNA"/>
</dbReference>